<comment type="caution">
    <text evidence="2">The sequence shown here is derived from an EMBL/GenBank/DDBJ whole genome shotgun (WGS) entry which is preliminary data.</text>
</comment>
<dbReference type="OrthoDB" id="7595324at2"/>
<dbReference type="Gene3D" id="2.40.70.10">
    <property type="entry name" value="Acid Proteases"/>
    <property type="match status" value="1"/>
</dbReference>
<dbReference type="AlphaFoldDB" id="A0A4Q2U5R8"/>
<dbReference type="GO" id="GO:0004190">
    <property type="term" value="F:aspartic-type endopeptidase activity"/>
    <property type="evidence" value="ECO:0007669"/>
    <property type="project" value="InterPro"/>
</dbReference>
<keyword evidence="1" id="KW-0812">Transmembrane</keyword>
<organism evidence="2 3">
    <name type="scientific">Lichenibacterium minor</name>
    <dbReference type="NCBI Taxonomy" id="2316528"/>
    <lineage>
        <taxon>Bacteria</taxon>
        <taxon>Pseudomonadati</taxon>
        <taxon>Pseudomonadota</taxon>
        <taxon>Alphaproteobacteria</taxon>
        <taxon>Hyphomicrobiales</taxon>
        <taxon>Lichenihabitantaceae</taxon>
        <taxon>Lichenibacterium</taxon>
    </lineage>
</organism>
<dbReference type="RefSeq" id="WP_129226959.1">
    <property type="nucleotide sequence ID" value="NZ_QYBB01000012.1"/>
</dbReference>
<dbReference type="InterPro" id="IPR011969">
    <property type="entry name" value="Clan_AA_Asp_peptidase_C"/>
</dbReference>
<protein>
    <submittedName>
        <fullName evidence="2">TIGR02281 family clan AA aspartic protease</fullName>
        <ecNumber evidence="2">3.4.23.-</ecNumber>
    </submittedName>
</protein>
<dbReference type="CDD" id="cd05483">
    <property type="entry name" value="retropepsin_like_bacteria"/>
    <property type="match status" value="1"/>
</dbReference>
<keyword evidence="1" id="KW-0472">Membrane</keyword>
<dbReference type="GO" id="GO:0006508">
    <property type="term" value="P:proteolysis"/>
    <property type="evidence" value="ECO:0007669"/>
    <property type="project" value="UniProtKB-KW"/>
</dbReference>
<feature type="transmembrane region" description="Helical" evidence="1">
    <location>
        <begin position="39"/>
        <end position="59"/>
    </location>
</feature>
<gene>
    <name evidence="2" type="ORF">D3273_12390</name>
</gene>
<dbReference type="EC" id="3.4.23.-" evidence="2"/>
<sequence>MDWSELTPSDWTNIVVYGGFAAIVATSIPGMFRGRVSAGLVNLALWAAILFAVLAGYSYRFELGTVAERVMAVLVPGTVVESGPKEVTVFRRPDGGFTLDASVGPTRLPFTLDTGASSVVLRSEDAARLKIPVRSLAYDVEVMTANGRGLAAEVVLPSLTIGPLTQFDVKALVEKPGALHENLLGMSYLNKLASFTVSNDKLVLRGR</sequence>
<keyword evidence="2" id="KW-0645">Protease</keyword>
<reference evidence="2 3" key="2">
    <citation type="submission" date="2019-02" db="EMBL/GenBank/DDBJ databases">
        <title>'Lichenibacterium ramalinii' gen. nov. sp. nov., 'Lichenibacterium minor' gen. nov. sp. nov.</title>
        <authorList>
            <person name="Pankratov T."/>
        </authorList>
    </citation>
    <scope>NUCLEOTIDE SEQUENCE [LARGE SCALE GENOMIC DNA]</scope>
    <source>
        <strain evidence="2 3">RmlP026</strain>
    </source>
</reference>
<accession>A0A4Q2U5R8</accession>
<dbReference type="InterPro" id="IPR034122">
    <property type="entry name" value="Retropepsin-like_bacterial"/>
</dbReference>
<evidence type="ECO:0000313" key="2">
    <source>
        <dbReference type="EMBL" id="RYC31670.1"/>
    </source>
</evidence>
<dbReference type="NCBIfam" id="TIGR02281">
    <property type="entry name" value="clan_AA_DTGA"/>
    <property type="match status" value="1"/>
</dbReference>
<dbReference type="InterPro" id="IPR021109">
    <property type="entry name" value="Peptidase_aspartic_dom_sf"/>
</dbReference>
<dbReference type="EMBL" id="QYBB01000012">
    <property type="protein sequence ID" value="RYC31670.1"/>
    <property type="molecule type" value="Genomic_DNA"/>
</dbReference>
<dbReference type="SUPFAM" id="SSF50630">
    <property type="entry name" value="Acid proteases"/>
    <property type="match status" value="1"/>
</dbReference>
<dbReference type="PROSITE" id="PS00141">
    <property type="entry name" value="ASP_PROTEASE"/>
    <property type="match status" value="1"/>
</dbReference>
<dbReference type="Pfam" id="PF13975">
    <property type="entry name" value="gag-asp_proteas"/>
    <property type="match status" value="1"/>
</dbReference>
<evidence type="ECO:0000313" key="3">
    <source>
        <dbReference type="Proteomes" id="UP000290759"/>
    </source>
</evidence>
<keyword evidence="3" id="KW-1185">Reference proteome</keyword>
<proteinExistence type="predicted"/>
<evidence type="ECO:0000256" key="1">
    <source>
        <dbReference type="SAM" id="Phobius"/>
    </source>
</evidence>
<keyword evidence="1" id="KW-1133">Transmembrane helix</keyword>
<keyword evidence="2" id="KW-0378">Hydrolase</keyword>
<dbReference type="InterPro" id="IPR001969">
    <property type="entry name" value="Aspartic_peptidase_AS"/>
</dbReference>
<name>A0A4Q2U5R8_9HYPH</name>
<reference evidence="2 3" key="1">
    <citation type="submission" date="2018-12" db="EMBL/GenBank/DDBJ databases">
        <authorList>
            <person name="Grouzdev D.S."/>
            <person name="Krutkina M.S."/>
        </authorList>
    </citation>
    <scope>NUCLEOTIDE SEQUENCE [LARGE SCALE GENOMIC DNA]</scope>
    <source>
        <strain evidence="2 3">RmlP026</strain>
    </source>
</reference>
<feature type="transmembrane region" description="Helical" evidence="1">
    <location>
        <begin position="14"/>
        <end position="32"/>
    </location>
</feature>
<dbReference type="Proteomes" id="UP000290759">
    <property type="component" value="Unassembled WGS sequence"/>
</dbReference>